<keyword evidence="1" id="KW-0472">Membrane</keyword>
<accession>A0A1G9AC22</accession>
<keyword evidence="3" id="KW-1185">Reference proteome</keyword>
<sequence length="1142" mass="122263">MAERFARLGGLLSYFTRHRTAANLLLVVLVALGLAAAPRMRAQFFPDVVIETVSVSVAWPGAGAEDVDAGIVQLLEPALLAVEGVESSTAVSREGGATIMLDFEPGWDMARAADEVQAAVDAVTTLPEEAEEPQVRRGAWRDRVTDVVITGPVGVEQLGRFADEFVTRLFAEGVTRTTIRGVAAPEIVVEVPSIALIRHDLTMAEIAAAIAEEAAADPAGDVEGANARVRTGSPKRSAAEIAAIALRSNPDGSKLTIGDVGRVIEGGADRDRAYFVGENPAVSIRVDRSDLGDAIGIQRTVEKVAAEMAPALPEGVSIDLIRTRAEYITGRLKILMDNGLLGLGLVLALLFLFLNARTAFWVAAGIPVAMAATIALMYAFGLTINMISLFALIITLGIVVDDAIVVGEHADFRARRLGEGPVEASENAARIMFAPVFSATMTTVIAFFGLVAIGGRFGDLIADIPFTVIVVLLASLVECFLILPNHMAHSLRHSARRHWYDLPSRAVNAAFGWFRETLFRRLMRVVIHARYPVLAGLVALLAWQAAAFIRGDLPWRFFNAPEQGSVTGNFAMAPAARREDTLAQLREMQRAVEAVARRYEAQYGRNPVEYVIAEIGGNAGPGLSGSDTREPHQLGAISIELIDADLRPYSSFAFVADLQEEVRPHPLSETISFRGWRSGPGGDALDVELYGADGETLKAAAEELKRMLATFPEVSGLEDSLAYDKEEFILDLTPQGQALGFTIDALGRVLRNRLNGIEAASFPDGPRSATIRVELPAGELTADFLDRMQIRSPAGEYVSLSDIVSVERRAGFSTVRRENGLRVVSVTGDIAEDDAARAAEIDARLRDELLPQIEERFGISIRLAGIAEEESAFLSDARTGFLLCLLGIYLTLAWIFASWSRPLVVMAVIPFGLIGAFWGHQHWDVPLSMFSVVGLIGMTGIIINDSIVLVTTVDAYARERGLFPAIVDAACDRLRAVLLTTATTVLGLAPLLYETSQQAQFLKPTVITLVYGLGFGMVLVLLLVPVLLGIGQDIGRHIRALRRALGRPLRARGIGLAAAGGLVGVVVLFALTLGAVFVRGRLPSGVEALLAALPVPIRVAAPAPTALGVFLAGAALWLLALYVVAALAMALSGRQRRARGAG</sequence>
<feature type="transmembrane region" description="Helical" evidence="1">
    <location>
        <begin position="334"/>
        <end position="353"/>
    </location>
</feature>
<dbReference type="GO" id="GO:0005886">
    <property type="term" value="C:plasma membrane"/>
    <property type="evidence" value="ECO:0007669"/>
    <property type="project" value="TreeGrafter"/>
</dbReference>
<dbReference type="GO" id="GO:0042910">
    <property type="term" value="F:xenobiotic transmembrane transporter activity"/>
    <property type="evidence" value="ECO:0007669"/>
    <property type="project" value="TreeGrafter"/>
</dbReference>
<organism evidence="2 3">
    <name type="scientific">Meinhardsimonia xiamenensis</name>
    <dbReference type="NCBI Taxonomy" id="990712"/>
    <lineage>
        <taxon>Bacteria</taxon>
        <taxon>Pseudomonadati</taxon>
        <taxon>Pseudomonadota</taxon>
        <taxon>Alphaproteobacteria</taxon>
        <taxon>Rhodobacterales</taxon>
        <taxon>Paracoccaceae</taxon>
        <taxon>Meinhardsimonia</taxon>
    </lineage>
</organism>
<feature type="transmembrane region" description="Helical" evidence="1">
    <location>
        <begin position="903"/>
        <end position="921"/>
    </location>
</feature>
<feature type="transmembrane region" description="Helical" evidence="1">
    <location>
        <begin position="879"/>
        <end position="896"/>
    </location>
</feature>
<dbReference type="EMBL" id="FNFV01000002">
    <property type="protein sequence ID" value="SDK24909.1"/>
    <property type="molecule type" value="Genomic_DNA"/>
</dbReference>
<feature type="transmembrane region" description="Helical" evidence="1">
    <location>
        <begin position="1106"/>
        <end position="1131"/>
    </location>
</feature>
<dbReference type="Gene3D" id="3.30.70.1440">
    <property type="entry name" value="Multidrug efflux transporter AcrB pore domain"/>
    <property type="match status" value="1"/>
</dbReference>
<dbReference type="Gene3D" id="1.20.1640.10">
    <property type="entry name" value="Multidrug efflux transporter AcrB transmembrane domain"/>
    <property type="match status" value="2"/>
</dbReference>
<dbReference type="Gene3D" id="3.30.70.1430">
    <property type="entry name" value="Multidrug efflux transporter AcrB pore domain"/>
    <property type="match status" value="2"/>
</dbReference>
<proteinExistence type="predicted"/>
<feature type="transmembrane region" description="Helical" evidence="1">
    <location>
        <begin position="428"/>
        <end position="452"/>
    </location>
</feature>
<evidence type="ECO:0000313" key="2">
    <source>
        <dbReference type="EMBL" id="SDK24909.1"/>
    </source>
</evidence>
<dbReference type="OrthoDB" id="174266at2"/>
<dbReference type="Pfam" id="PF00873">
    <property type="entry name" value="ACR_tran"/>
    <property type="match status" value="1"/>
</dbReference>
<feature type="transmembrane region" description="Helical" evidence="1">
    <location>
        <begin position="386"/>
        <end position="407"/>
    </location>
</feature>
<keyword evidence="1" id="KW-0812">Transmembrane</keyword>
<feature type="transmembrane region" description="Helical" evidence="1">
    <location>
        <begin position="360"/>
        <end position="380"/>
    </location>
</feature>
<dbReference type="RefSeq" id="WP_092498563.1">
    <property type="nucleotide sequence ID" value="NZ_FNFV01000002.1"/>
</dbReference>
<dbReference type="AlphaFoldDB" id="A0A1G9AC22"/>
<dbReference type="InterPro" id="IPR027463">
    <property type="entry name" value="AcrB_DN_DC_subdom"/>
</dbReference>
<feature type="transmembrane region" description="Helical" evidence="1">
    <location>
        <begin position="927"/>
        <end position="953"/>
    </location>
</feature>
<dbReference type="PANTHER" id="PTHR32063:SF33">
    <property type="entry name" value="RND SUPERFAMILY EFFLUX PUMP PERMEASE COMPONENT"/>
    <property type="match status" value="1"/>
</dbReference>
<name>A0A1G9AC22_9RHOB</name>
<dbReference type="Gene3D" id="3.30.70.1320">
    <property type="entry name" value="Multidrug efflux transporter AcrB pore domain like"/>
    <property type="match status" value="1"/>
</dbReference>
<dbReference type="SUPFAM" id="SSF82866">
    <property type="entry name" value="Multidrug efflux transporter AcrB transmembrane domain"/>
    <property type="match status" value="2"/>
</dbReference>
<keyword evidence="1" id="KW-1133">Transmembrane helix</keyword>
<dbReference type="PRINTS" id="PR00702">
    <property type="entry name" value="ACRIFLAVINRP"/>
</dbReference>
<dbReference type="SUPFAM" id="SSF82693">
    <property type="entry name" value="Multidrug efflux transporter AcrB pore domain, PN1, PN2, PC1 and PC2 subdomains"/>
    <property type="match status" value="1"/>
</dbReference>
<feature type="transmembrane region" description="Helical" evidence="1">
    <location>
        <begin position="1005"/>
        <end position="1030"/>
    </location>
</feature>
<dbReference type="InterPro" id="IPR001036">
    <property type="entry name" value="Acrflvin-R"/>
</dbReference>
<feature type="transmembrane region" description="Helical" evidence="1">
    <location>
        <begin position="974"/>
        <end position="993"/>
    </location>
</feature>
<reference evidence="3" key="1">
    <citation type="submission" date="2016-10" db="EMBL/GenBank/DDBJ databases">
        <authorList>
            <person name="Varghese N."/>
            <person name="Submissions S."/>
        </authorList>
    </citation>
    <scope>NUCLEOTIDE SEQUENCE [LARGE SCALE GENOMIC DNA]</scope>
    <source>
        <strain evidence="3">CGMCC 1.10789</strain>
    </source>
</reference>
<evidence type="ECO:0000313" key="3">
    <source>
        <dbReference type="Proteomes" id="UP000199328"/>
    </source>
</evidence>
<feature type="transmembrane region" description="Helical" evidence="1">
    <location>
        <begin position="464"/>
        <end position="483"/>
    </location>
</feature>
<dbReference type="SUPFAM" id="SSF82714">
    <property type="entry name" value="Multidrug efflux transporter AcrB TolC docking domain, DN and DC subdomains"/>
    <property type="match status" value="2"/>
</dbReference>
<feature type="transmembrane region" description="Helical" evidence="1">
    <location>
        <begin position="1051"/>
        <end position="1078"/>
    </location>
</feature>
<evidence type="ECO:0000256" key="1">
    <source>
        <dbReference type="SAM" id="Phobius"/>
    </source>
</evidence>
<dbReference type="STRING" id="990712.SAMN05216257_10275"/>
<dbReference type="Gene3D" id="3.30.2090.10">
    <property type="entry name" value="Multidrug efflux transporter AcrB TolC docking domain, DN and DC subdomains"/>
    <property type="match status" value="2"/>
</dbReference>
<dbReference type="Proteomes" id="UP000199328">
    <property type="component" value="Unassembled WGS sequence"/>
</dbReference>
<dbReference type="PANTHER" id="PTHR32063">
    <property type="match status" value="1"/>
</dbReference>
<protein>
    <submittedName>
        <fullName evidence="2">Multidrug efflux pump subunit AcrB</fullName>
    </submittedName>
</protein>
<gene>
    <name evidence="2" type="ORF">SAMN05216257_10275</name>
</gene>
<feature type="transmembrane region" description="Helical" evidence="1">
    <location>
        <begin position="529"/>
        <end position="549"/>
    </location>
</feature>